<dbReference type="AlphaFoldDB" id="L1QKK2"/>
<proteinExistence type="predicted"/>
<organism evidence="1 2">
    <name type="scientific">Clostridium celatum DSM 1785</name>
    <dbReference type="NCBI Taxonomy" id="545697"/>
    <lineage>
        <taxon>Bacteria</taxon>
        <taxon>Bacillati</taxon>
        <taxon>Bacillota</taxon>
        <taxon>Clostridia</taxon>
        <taxon>Eubacteriales</taxon>
        <taxon>Clostridiaceae</taxon>
        <taxon>Clostridium</taxon>
    </lineage>
</organism>
<evidence type="ECO:0000313" key="2">
    <source>
        <dbReference type="Proteomes" id="UP000010420"/>
    </source>
</evidence>
<gene>
    <name evidence="1" type="ORF">HMPREF0216_00722</name>
</gene>
<reference evidence="1 2" key="1">
    <citation type="submission" date="2012-05" db="EMBL/GenBank/DDBJ databases">
        <authorList>
            <person name="Weinstock G."/>
            <person name="Sodergren E."/>
            <person name="Lobos E.A."/>
            <person name="Fulton L."/>
            <person name="Fulton R."/>
            <person name="Courtney L."/>
            <person name="Fronick C."/>
            <person name="O'Laughlin M."/>
            <person name="Godfrey J."/>
            <person name="Wilson R.M."/>
            <person name="Miner T."/>
            <person name="Farmer C."/>
            <person name="Delehaunty K."/>
            <person name="Cordes M."/>
            <person name="Minx P."/>
            <person name="Tomlinson C."/>
            <person name="Chen J."/>
            <person name="Wollam A."/>
            <person name="Pepin K.H."/>
            <person name="Bhonagiri V."/>
            <person name="Zhang X."/>
            <person name="Suruliraj S."/>
            <person name="Warren W."/>
            <person name="Mitreva M."/>
            <person name="Mardis E.R."/>
            <person name="Wilson R.K."/>
        </authorList>
    </citation>
    <scope>NUCLEOTIDE SEQUENCE [LARGE SCALE GENOMIC DNA]</scope>
    <source>
        <strain evidence="1 2">DSM 1785</strain>
    </source>
</reference>
<sequence length="76" mass="8357">MKKHSNCECNTESNHTCQCDKVESHSCHSDCSCASSGAPKSEYNNQWASPAGVKAEVEECCKGKKKEKTATNNQWC</sequence>
<evidence type="ECO:0000313" key="1">
    <source>
        <dbReference type="EMBL" id="EKY28524.1"/>
    </source>
</evidence>
<dbReference type="EMBL" id="AMEZ01000023">
    <property type="protein sequence ID" value="EKY28524.1"/>
    <property type="molecule type" value="Genomic_DNA"/>
</dbReference>
<accession>L1QKK2</accession>
<dbReference type="Proteomes" id="UP000010420">
    <property type="component" value="Unassembled WGS sequence"/>
</dbReference>
<dbReference type="eggNOG" id="ENOG5032JMD">
    <property type="taxonomic scope" value="Bacteria"/>
</dbReference>
<protein>
    <submittedName>
        <fullName evidence="1">Uncharacterized protein</fullName>
    </submittedName>
</protein>
<comment type="caution">
    <text evidence="1">The sequence shown here is derived from an EMBL/GenBank/DDBJ whole genome shotgun (WGS) entry which is preliminary data.</text>
</comment>
<dbReference type="PATRIC" id="fig|545697.3.peg.710"/>
<name>L1QKK2_9CLOT</name>
<dbReference type="RefSeq" id="WP_005211087.1">
    <property type="nucleotide sequence ID" value="NZ_KB291615.1"/>
</dbReference>
<keyword evidence="2" id="KW-1185">Reference proteome</keyword>
<dbReference type="HOGENOM" id="CLU_2648068_0_0_9"/>